<dbReference type="PANTHER" id="PTHR43284">
    <property type="entry name" value="ASPARAGINE SYNTHETASE (GLUTAMINE-HYDROLYZING)"/>
    <property type="match status" value="1"/>
</dbReference>
<dbReference type="InterPro" id="IPR051786">
    <property type="entry name" value="ASN_synthetase/amidase"/>
</dbReference>
<dbReference type="InterPro" id="IPR014729">
    <property type="entry name" value="Rossmann-like_a/b/a_fold"/>
</dbReference>
<dbReference type="PANTHER" id="PTHR43284:SF1">
    <property type="entry name" value="ASPARAGINE SYNTHETASE"/>
    <property type="match status" value="1"/>
</dbReference>
<sequence length="118" mass="14027">LVEFAARIPSDTRFPRYRTKAIYRKAMHGVLPEFILERGKQGYSLPLKTWLRGELHDYMVTLLNSSPLLQEHMQLPYINTLIDEHQRRIKNHNHVLWALINLSLWHRRYIEGQEAPAV</sequence>
<dbReference type="EMBL" id="UINC01178984">
    <property type="protein sequence ID" value="SVD87438.1"/>
    <property type="molecule type" value="Genomic_DNA"/>
</dbReference>
<dbReference type="GO" id="GO:0004066">
    <property type="term" value="F:asparagine synthase (glutamine-hydrolyzing) activity"/>
    <property type="evidence" value="ECO:0007669"/>
    <property type="project" value="InterPro"/>
</dbReference>
<reference evidence="2" key="1">
    <citation type="submission" date="2018-05" db="EMBL/GenBank/DDBJ databases">
        <authorList>
            <person name="Lanie J.A."/>
            <person name="Ng W.-L."/>
            <person name="Kazmierczak K.M."/>
            <person name="Andrzejewski T.M."/>
            <person name="Davidsen T.M."/>
            <person name="Wayne K.J."/>
            <person name="Tettelin H."/>
            <person name="Glass J.I."/>
            <person name="Rusch D."/>
            <person name="Podicherti R."/>
            <person name="Tsui H.-C.T."/>
            <person name="Winkler M.E."/>
        </authorList>
    </citation>
    <scope>NUCLEOTIDE SEQUENCE</scope>
</reference>
<feature type="non-terminal residue" evidence="2">
    <location>
        <position position="1"/>
    </location>
</feature>
<dbReference type="InterPro" id="IPR001962">
    <property type="entry name" value="Asn_synthase"/>
</dbReference>
<name>A0A382YY58_9ZZZZ</name>
<evidence type="ECO:0000313" key="2">
    <source>
        <dbReference type="EMBL" id="SVD87438.1"/>
    </source>
</evidence>
<accession>A0A382YY58</accession>
<dbReference type="Pfam" id="PF00733">
    <property type="entry name" value="Asn_synthase"/>
    <property type="match status" value="1"/>
</dbReference>
<dbReference type="AlphaFoldDB" id="A0A382YY58"/>
<dbReference type="SUPFAM" id="SSF52402">
    <property type="entry name" value="Adenine nucleotide alpha hydrolases-like"/>
    <property type="match status" value="1"/>
</dbReference>
<proteinExistence type="predicted"/>
<protein>
    <recommendedName>
        <fullName evidence="1">Asparagine synthetase domain-containing protein</fullName>
    </recommendedName>
</protein>
<evidence type="ECO:0000259" key="1">
    <source>
        <dbReference type="Pfam" id="PF00733"/>
    </source>
</evidence>
<dbReference type="Gene3D" id="3.40.50.620">
    <property type="entry name" value="HUPs"/>
    <property type="match status" value="1"/>
</dbReference>
<dbReference type="GO" id="GO:0006529">
    <property type="term" value="P:asparagine biosynthetic process"/>
    <property type="evidence" value="ECO:0007669"/>
    <property type="project" value="InterPro"/>
</dbReference>
<feature type="domain" description="Asparagine synthetase" evidence="1">
    <location>
        <begin position="1"/>
        <end position="107"/>
    </location>
</feature>
<dbReference type="GO" id="GO:0005829">
    <property type="term" value="C:cytosol"/>
    <property type="evidence" value="ECO:0007669"/>
    <property type="project" value="TreeGrafter"/>
</dbReference>
<organism evidence="2">
    <name type="scientific">marine metagenome</name>
    <dbReference type="NCBI Taxonomy" id="408172"/>
    <lineage>
        <taxon>unclassified sequences</taxon>
        <taxon>metagenomes</taxon>
        <taxon>ecological metagenomes</taxon>
    </lineage>
</organism>
<gene>
    <name evidence="2" type="ORF">METZ01_LOCUS440292</name>
</gene>